<sequence length="54" mass="6124">SESPISYFLPDLNGDHPGYVLFAVAILMKSRSDCSNPLPQRYDYVLDDGEDVFR</sequence>
<organism evidence="1 2">
    <name type="scientific">Trifolium medium</name>
    <dbReference type="NCBI Taxonomy" id="97028"/>
    <lineage>
        <taxon>Eukaryota</taxon>
        <taxon>Viridiplantae</taxon>
        <taxon>Streptophyta</taxon>
        <taxon>Embryophyta</taxon>
        <taxon>Tracheophyta</taxon>
        <taxon>Spermatophyta</taxon>
        <taxon>Magnoliopsida</taxon>
        <taxon>eudicotyledons</taxon>
        <taxon>Gunneridae</taxon>
        <taxon>Pentapetalae</taxon>
        <taxon>rosids</taxon>
        <taxon>fabids</taxon>
        <taxon>Fabales</taxon>
        <taxon>Fabaceae</taxon>
        <taxon>Papilionoideae</taxon>
        <taxon>50 kb inversion clade</taxon>
        <taxon>NPAAA clade</taxon>
        <taxon>Hologalegina</taxon>
        <taxon>IRL clade</taxon>
        <taxon>Trifolieae</taxon>
        <taxon>Trifolium</taxon>
    </lineage>
</organism>
<dbReference type="Proteomes" id="UP000265520">
    <property type="component" value="Unassembled WGS sequence"/>
</dbReference>
<evidence type="ECO:0000313" key="2">
    <source>
        <dbReference type="Proteomes" id="UP000265520"/>
    </source>
</evidence>
<dbReference type="AlphaFoldDB" id="A0A392SZR0"/>
<name>A0A392SZR0_9FABA</name>
<comment type="caution">
    <text evidence="1">The sequence shown here is derived from an EMBL/GenBank/DDBJ whole genome shotgun (WGS) entry which is preliminary data.</text>
</comment>
<dbReference type="EMBL" id="LXQA010464982">
    <property type="protein sequence ID" value="MCI53555.1"/>
    <property type="molecule type" value="Genomic_DNA"/>
</dbReference>
<accession>A0A392SZR0</accession>
<feature type="non-terminal residue" evidence="1">
    <location>
        <position position="1"/>
    </location>
</feature>
<evidence type="ECO:0000313" key="1">
    <source>
        <dbReference type="EMBL" id="MCI53555.1"/>
    </source>
</evidence>
<reference evidence="1 2" key="1">
    <citation type="journal article" date="2018" name="Front. Plant Sci.">
        <title>Red Clover (Trifolium pratense) and Zigzag Clover (T. medium) - A Picture of Genomic Similarities and Differences.</title>
        <authorList>
            <person name="Dluhosova J."/>
            <person name="Istvanek J."/>
            <person name="Nedelnik J."/>
            <person name="Repkova J."/>
        </authorList>
    </citation>
    <scope>NUCLEOTIDE SEQUENCE [LARGE SCALE GENOMIC DNA]</scope>
    <source>
        <strain evidence="2">cv. 10/8</strain>
        <tissue evidence="1">Leaf</tissue>
    </source>
</reference>
<proteinExistence type="predicted"/>
<keyword evidence="2" id="KW-1185">Reference proteome</keyword>
<protein>
    <submittedName>
        <fullName evidence="1">Uncharacterized protein</fullName>
    </submittedName>
</protein>